<dbReference type="Proteomes" id="UP000018936">
    <property type="component" value="Unassembled WGS sequence"/>
</dbReference>
<keyword evidence="5" id="KW-0732">Signal</keyword>
<dbReference type="GO" id="GO:0098552">
    <property type="term" value="C:side of membrane"/>
    <property type="evidence" value="ECO:0007669"/>
    <property type="project" value="UniProtKB-KW"/>
</dbReference>
<dbReference type="OrthoDB" id="10010764at2759"/>
<keyword evidence="6 12" id="KW-0654">Proteoglycan</keyword>
<comment type="caution">
    <text evidence="13">The sequence shown here is derived from an EMBL/GenBank/DDBJ whole genome shotgun (WGS) entry which is preliminary data.</text>
</comment>
<keyword evidence="10 12" id="KW-0449">Lipoprotein</keyword>
<protein>
    <submittedName>
        <fullName evidence="13">Glypican-4</fullName>
    </submittedName>
</protein>
<comment type="function">
    <text evidence="12">Cell surface proteoglycan.</text>
</comment>
<dbReference type="GO" id="GO:1905475">
    <property type="term" value="P:regulation of protein localization to membrane"/>
    <property type="evidence" value="ECO:0007669"/>
    <property type="project" value="TreeGrafter"/>
</dbReference>
<dbReference type="InterPro" id="IPR001863">
    <property type="entry name" value="Glypican"/>
</dbReference>
<dbReference type="AlphaFoldDB" id="V8PC76"/>
<dbReference type="GO" id="GO:0005576">
    <property type="term" value="C:extracellular region"/>
    <property type="evidence" value="ECO:0007669"/>
    <property type="project" value="TreeGrafter"/>
</dbReference>
<keyword evidence="4 12" id="KW-0336">GPI-anchor</keyword>
<feature type="non-terminal residue" evidence="13">
    <location>
        <position position="1"/>
    </location>
</feature>
<evidence type="ECO:0000256" key="5">
    <source>
        <dbReference type="ARBA" id="ARBA00022729"/>
    </source>
</evidence>
<evidence type="ECO:0000256" key="10">
    <source>
        <dbReference type="ARBA" id="ARBA00023288"/>
    </source>
</evidence>
<comment type="subcellular location">
    <subcellularLocation>
        <location evidence="1 12">Cell membrane</location>
        <topology evidence="1 12">Lipid-anchor</topology>
        <topology evidence="1 12">GPI-anchor</topology>
    </subcellularLocation>
</comment>
<keyword evidence="14" id="KW-1185">Reference proteome</keyword>
<dbReference type="PANTHER" id="PTHR10822">
    <property type="entry name" value="GLYPICAN"/>
    <property type="match status" value="1"/>
</dbReference>
<dbReference type="GO" id="GO:0005886">
    <property type="term" value="C:plasma membrane"/>
    <property type="evidence" value="ECO:0007669"/>
    <property type="project" value="UniProtKB-SubCell"/>
</dbReference>
<keyword evidence="9 12" id="KW-0357">Heparan sulfate</keyword>
<evidence type="ECO:0000256" key="1">
    <source>
        <dbReference type="ARBA" id="ARBA00004609"/>
    </source>
</evidence>
<evidence type="ECO:0000256" key="12">
    <source>
        <dbReference type="RuleBase" id="RU003519"/>
    </source>
</evidence>
<comment type="similarity">
    <text evidence="2 11">Belongs to the glypican family.</text>
</comment>
<name>V8PC76_OPHHA</name>
<sequence length="213" mass="23916">MTQPAIFGLRHGFKDGFITRLKKMTLIGKHVDMVRGRVQTKITRSLHPYARRSGLGYPLARATLLYLEVARKLFRALAANQATNPGLAPRKRQSPVSLVPAGCGGDHLKVCPQGYTCCSQAMEEKYWQQSRQDFSHAVVELSNNLQGTFSSRYKKFDVSNHSGVENTAPLRVKHRGLCDSNRVARRRSGEEDTQELWIEASANFVTWLGKGWA</sequence>
<evidence type="ECO:0000256" key="11">
    <source>
        <dbReference type="RuleBase" id="RU003518"/>
    </source>
</evidence>
<gene>
    <name evidence="13" type="primary">GPC4</name>
    <name evidence="13" type="ORF">L345_02249</name>
</gene>
<dbReference type="EMBL" id="AZIM01000293">
    <property type="protein sequence ID" value="ETE71950.1"/>
    <property type="molecule type" value="Genomic_DNA"/>
</dbReference>
<dbReference type="GO" id="GO:0009986">
    <property type="term" value="C:cell surface"/>
    <property type="evidence" value="ECO:0007669"/>
    <property type="project" value="TreeGrafter"/>
</dbReference>
<organism evidence="13 14">
    <name type="scientific">Ophiophagus hannah</name>
    <name type="common">King cobra</name>
    <name type="synonym">Naja hannah</name>
    <dbReference type="NCBI Taxonomy" id="8665"/>
    <lineage>
        <taxon>Eukaryota</taxon>
        <taxon>Metazoa</taxon>
        <taxon>Chordata</taxon>
        <taxon>Craniata</taxon>
        <taxon>Vertebrata</taxon>
        <taxon>Euteleostomi</taxon>
        <taxon>Lepidosauria</taxon>
        <taxon>Squamata</taxon>
        <taxon>Bifurcata</taxon>
        <taxon>Unidentata</taxon>
        <taxon>Episquamata</taxon>
        <taxon>Toxicofera</taxon>
        <taxon>Serpentes</taxon>
        <taxon>Colubroidea</taxon>
        <taxon>Elapidae</taxon>
        <taxon>Elapinae</taxon>
        <taxon>Ophiophagus</taxon>
    </lineage>
</organism>
<keyword evidence="3" id="KW-1003">Cell membrane</keyword>
<keyword evidence="7 12" id="KW-0472">Membrane</keyword>
<evidence type="ECO:0000256" key="9">
    <source>
        <dbReference type="ARBA" id="ARBA00023207"/>
    </source>
</evidence>
<dbReference type="GO" id="GO:0045202">
    <property type="term" value="C:synapse"/>
    <property type="evidence" value="ECO:0007669"/>
    <property type="project" value="TreeGrafter"/>
</dbReference>
<evidence type="ECO:0000256" key="8">
    <source>
        <dbReference type="ARBA" id="ARBA00023180"/>
    </source>
</evidence>
<keyword evidence="8" id="KW-0325">Glycoprotein</keyword>
<evidence type="ECO:0000256" key="7">
    <source>
        <dbReference type="ARBA" id="ARBA00023136"/>
    </source>
</evidence>
<evidence type="ECO:0000256" key="4">
    <source>
        <dbReference type="ARBA" id="ARBA00022622"/>
    </source>
</evidence>
<accession>V8PC76</accession>
<dbReference type="GO" id="GO:0009966">
    <property type="term" value="P:regulation of signal transduction"/>
    <property type="evidence" value="ECO:0007669"/>
    <property type="project" value="InterPro"/>
</dbReference>
<evidence type="ECO:0000256" key="6">
    <source>
        <dbReference type="ARBA" id="ARBA00022974"/>
    </source>
</evidence>
<dbReference type="GO" id="GO:0016477">
    <property type="term" value="P:cell migration"/>
    <property type="evidence" value="ECO:0007669"/>
    <property type="project" value="TreeGrafter"/>
</dbReference>
<proteinExistence type="inferred from homology"/>
<evidence type="ECO:0000313" key="14">
    <source>
        <dbReference type="Proteomes" id="UP000018936"/>
    </source>
</evidence>
<evidence type="ECO:0000313" key="13">
    <source>
        <dbReference type="EMBL" id="ETE71950.1"/>
    </source>
</evidence>
<reference evidence="13 14" key="1">
    <citation type="journal article" date="2013" name="Proc. Natl. Acad. Sci. U.S.A.">
        <title>The king cobra genome reveals dynamic gene evolution and adaptation in the snake venom system.</title>
        <authorList>
            <person name="Vonk F.J."/>
            <person name="Casewell N.R."/>
            <person name="Henkel C.V."/>
            <person name="Heimberg A.M."/>
            <person name="Jansen H.J."/>
            <person name="McCleary R.J."/>
            <person name="Kerkkamp H.M."/>
            <person name="Vos R.A."/>
            <person name="Guerreiro I."/>
            <person name="Calvete J.J."/>
            <person name="Wuster W."/>
            <person name="Woods A.E."/>
            <person name="Logan J.M."/>
            <person name="Harrison R.A."/>
            <person name="Castoe T.A."/>
            <person name="de Koning A.P."/>
            <person name="Pollock D.D."/>
            <person name="Yandell M."/>
            <person name="Calderon D."/>
            <person name="Renjifo C."/>
            <person name="Currier R.B."/>
            <person name="Salgado D."/>
            <person name="Pla D."/>
            <person name="Sanz L."/>
            <person name="Hyder A.S."/>
            <person name="Ribeiro J.M."/>
            <person name="Arntzen J.W."/>
            <person name="van den Thillart G.E."/>
            <person name="Boetzer M."/>
            <person name="Pirovano W."/>
            <person name="Dirks R.P."/>
            <person name="Spaink H.P."/>
            <person name="Duboule D."/>
            <person name="McGlinn E."/>
            <person name="Kini R.M."/>
            <person name="Richardson M.K."/>
        </authorList>
    </citation>
    <scope>NUCLEOTIDE SEQUENCE</scope>
    <source>
        <tissue evidence="13">Blood</tissue>
    </source>
</reference>
<evidence type="ECO:0000256" key="2">
    <source>
        <dbReference type="ARBA" id="ARBA00010260"/>
    </source>
</evidence>
<dbReference type="Pfam" id="PF01153">
    <property type="entry name" value="Glypican"/>
    <property type="match status" value="1"/>
</dbReference>
<evidence type="ECO:0000256" key="3">
    <source>
        <dbReference type="ARBA" id="ARBA00022475"/>
    </source>
</evidence>
<dbReference type="PANTHER" id="PTHR10822:SF25">
    <property type="entry name" value="GLYPICAN-4"/>
    <property type="match status" value="1"/>
</dbReference>